<accession>A0A849IAC7</accession>
<dbReference type="Gene3D" id="3.30.420.310">
    <property type="entry name" value="2-keto-3-deoxy-galactonokinase, C-terminal domain"/>
    <property type="match status" value="1"/>
</dbReference>
<keyword evidence="2" id="KW-1185">Reference proteome</keyword>
<comment type="caution">
    <text evidence="1">The sequence shown here is derived from an EMBL/GenBank/DDBJ whole genome shotgun (WGS) entry which is preliminary data.</text>
</comment>
<dbReference type="AlphaFoldDB" id="A0A849IAC7"/>
<evidence type="ECO:0000313" key="2">
    <source>
        <dbReference type="Proteomes" id="UP000564885"/>
    </source>
</evidence>
<dbReference type="Gene3D" id="3.30.420.300">
    <property type="entry name" value="2-keto-3-deoxy-galactonokinase, substrate binding domain"/>
    <property type="match status" value="1"/>
</dbReference>
<dbReference type="Pfam" id="PF05035">
    <property type="entry name" value="DGOK"/>
    <property type="match status" value="1"/>
</dbReference>
<dbReference type="RefSeq" id="WP_171218522.1">
    <property type="nucleotide sequence ID" value="NZ_JABEPP010000003.1"/>
</dbReference>
<dbReference type="GO" id="GO:0008671">
    <property type="term" value="F:2-dehydro-3-deoxygalactonokinase activity"/>
    <property type="evidence" value="ECO:0007669"/>
    <property type="project" value="InterPro"/>
</dbReference>
<keyword evidence="1" id="KW-0808">Transferase</keyword>
<dbReference type="InterPro" id="IPR042258">
    <property type="entry name" value="DGOK_N"/>
</dbReference>
<proteinExistence type="predicted"/>
<dbReference type="InterPro" id="IPR007729">
    <property type="entry name" value="DGOK"/>
</dbReference>
<dbReference type="Proteomes" id="UP000564885">
    <property type="component" value="Unassembled WGS sequence"/>
</dbReference>
<sequence length="297" mass="31098">MRFVAVDWGTSRIRALLVENGRVLARSESDEGVSRLKPGQHEAIFARHCGAWLAAEPDLPVVLVGMAGSREGWAPAPYAECPAGPDRIAAALTRIDLGAGREAAIVPGLLCLRNGQADVMRGEETHLVGAEVPDGLVCLPGTHCKWALMRNGEVVSFATFLTGELYALLREHSMVGRPATEPADPAGFAEGLAASSLRGGGGGGLLHELFAARAATLTGRLGPERLGPYLSGLLTGEEIAGAFRLFGRPDRVAIVADPPRAELYREALAAEGIAAETRGQEDTLLAGLAVILARSEG</sequence>
<organism evidence="1 2">
    <name type="scientific">Enterovirga aerilata</name>
    <dbReference type="NCBI Taxonomy" id="2730920"/>
    <lineage>
        <taxon>Bacteria</taxon>
        <taxon>Pseudomonadati</taxon>
        <taxon>Pseudomonadota</taxon>
        <taxon>Alphaproteobacteria</taxon>
        <taxon>Hyphomicrobiales</taxon>
        <taxon>Methylobacteriaceae</taxon>
        <taxon>Enterovirga</taxon>
    </lineage>
</organism>
<evidence type="ECO:0000313" key="1">
    <source>
        <dbReference type="EMBL" id="NNM73020.1"/>
    </source>
</evidence>
<gene>
    <name evidence="1" type="ORF">HJG44_11585</name>
</gene>
<dbReference type="InterPro" id="IPR042257">
    <property type="entry name" value="DGOK_C"/>
</dbReference>
<reference evidence="1 2" key="1">
    <citation type="submission" date="2020-04" db="EMBL/GenBank/DDBJ databases">
        <title>Enterovirga sp. isolate from soil.</title>
        <authorList>
            <person name="Chea S."/>
            <person name="Kim D.-U."/>
        </authorList>
    </citation>
    <scope>NUCLEOTIDE SEQUENCE [LARGE SCALE GENOMIC DNA]</scope>
    <source>
        <strain evidence="1 2">DB1703</strain>
    </source>
</reference>
<keyword evidence="1" id="KW-0418">Kinase</keyword>
<dbReference type="EMBL" id="JABEPP010000003">
    <property type="protein sequence ID" value="NNM73020.1"/>
    <property type="molecule type" value="Genomic_DNA"/>
</dbReference>
<name>A0A849IAC7_9HYPH</name>
<protein>
    <submittedName>
        <fullName evidence="1">2-dehydro-3-deoxygalactonokinase</fullName>
    </submittedName>
</protein>
<dbReference type="GO" id="GO:0034194">
    <property type="term" value="P:D-galactonate catabolic process"/>
    <property type="evidence" value="ECO:0007669"/>
    <property type="project" value="InterPro"/>
</dbReference>